<dbReference type="CDD" id="cd02870">
    <property type="entry name" value="PseudoU_synth_RsuA_like"/>
    <property type="match status" value="1"/>
</dbReference>
<dbReference type="PANTHER" id="PTHR47683">
    <property type="entry name" value="PSEUDOURIDINE SYNTHASE FAMILY PROTEIN-RELATED"/>
    <property type="match status" value="1"/>
</dbReference>
<feature type="domain" description="RNA-binding S4" evidence="6">
    <location>
        <begin position="444"/>
        <end position="504"/>
    </location>
</feature>
<dbReference type="Pfam" id="PF00849">
    <property type="entry name" value="PseudoU_synth_2"/>
    <property type="match status" value="1"/>
</dbReference>
<feature type="region of interest" description="Disordered" evidence="5">
    <location>
        <begin position="1"/>
        <end position="440"/>
    </location>
</feature>
<evidence type="ECO:0000313" key="8">
    <source>
        <dbReference type="Proteomes" id="UP001055940"/>
    </source>
</evidence>
<dbReference type="InterPro" id="IPR006145">
    <property type="entry name" value="PsdUridine_synth_RsuA/RluA"/>
</dbReference>
<dbReference type="CDD" id="cd00165">
    <property type="entry name" value="S4"/>
    <property type="match status" value="1"/>
</dbReference>
<organism evidence="7 8">
    <name type="scientific">Nocardiopsis exhalans</name>
    <dbReference type="NCBI Taxonomy" id="163604"/>
    <lineage>
        <taxon>Bacteria</taxon>
        <taxon>Bacillati</taxon>
        <taxon>Actinomycetota</taxon>
        <taxon>Actinomycetes</taxon>
        <taxon>Streptosporangiales</taxon>
        <taxon>Nocardiopsidaceae</taxon>
        <taxon>Nocardiopsis</taxon>
    </lineage>
</organism>
<dbReference type="Gene3D" id="3.30.70.580">
    <property type="entry name" value="Pseudouridine synthase I, catalytic domain, N-terminal subdomain"/>
    <property type="match status" value="1"/>
</dbReference>
<dbReference type="InterPro" id="IPR002942">
    <property type="entry name" value="S4_RNA-bd"/>
</dbReference>
<evidence type="ECO:0000256" key="2">
    <source>
        <dbReference type="ARBA" id="ARBA00023235"/>
    </source>
</evidence>
<keyword evidence="3" id="KW-0694">RNA-binding</keyword>
<accession>A0ABY5DGG6</accession>
<dbReference type="InterPro" id="IPR036986">
    <property type="entry name" value="S4_RNA-bd_sf"/>
</dbReference>
<evidence type="ECO:0000256" key="5">
    <source>
        <dbReference type="SAM" id="MobiDB-lite"/>
    </source>
</evidence>
<name>A0ABY5DGG6_9ACTN</name>
<dbReference type="InterPro" id="IPR042092">
    <property type="entry name" value="PsdUridine_s_RsuA/RluB/E/F_cat"/>
</dbReference>
<dbReference type="SMART" id="SM00363">
    <property type="entry name" value="S4"/>
    <property type="match status" value="1"/>
</dbReference>
<dbReference type="InterPro" id="IPR050343">
    <property type="entry name" value="RsuA_PseudoU_synthase"/>
</dbReference>
<dbReference type="InterPro" id="IPR057584">
    <property type="entry name" value="RDM3_C"/>
</dbReference>
<dbReference type="Gene3D" id="3.30.70.1560">
    <property type="entry name" value="Alpha-L RNA-binding motif"/>
    <property type="match status" value="1"/>
</dbReference>
<feature type="compositionally biased region" description="Basic and acidic residues" evidence="5">
    <location>
        <begin position="7"/>
        <end position="402"/>
    </location>
</feature>
<dbReference type="RefSeq" id="WP_254421055.1">
    <property type="nucleotide sequence ID" value="NZ_BAAAJB010000046.1"/>
</dbReference>
<feature type="compositionally biased region" description="Basic and acidic residues" evidence="5">
    <location>
        <begin position="409"/>
        <end position="437"/>
    </location>
</feature>
<sequence>MSTPNNERSRGARDDAPRGERGDYDNRGGRGPRDDRNRDDRRGGGRYERDDRPRRDDRGRDDRSRGGYQGRDDNRGRGGYQGRDDKRDDRRGGGYQSRDDRGGRSFERRDDRDRRPQGRDDRGRDDRGRGGYQGRDDKRGGGYQGRDDRGGRSFERRDDRDRRPQGRDDSRGGRFDRDDRPRRDDRSRDDRGRGGYQGRDDNRGGGFKSRDDRGGRSFERRDDNRGGYRGDRDRRDDRGRDDRGRGGYQGRDDKRDDKRGGGYQSRDDRGRGGYQGRDDRGGRSFERRDDRDRRPQGRDDSRGGRFDRDDRPRRDDRGRDDRPRRDDRHGGDFKNREDRPRRDAQGRRMAGGDKRGGGYQRRDDNRGGRPRNRDDRPRRDEGRDPDQRPIRRDHAPVRDVKSENQLSKAARERLNALRADYNPRDEDRHAGDPRDTYTDVPNGIRLQKALAAAGVASRRASEEMIAAGRVSVDGQIVRRFGARVDPEASEIRVDDMRVVTAPDKLYFALNKPRGVVSTMWDPEGRPTLADYAGQTAERIFHVGRLDTETEGLILLTNDGDLANRLTHPRYKVIKTYVAKVDGPVPHRVVRQIEKGVELDDGPVKVDSFRVVDNDSDQAMVEIRLHEGRKHIVRRLMEAVGHPVADLARTQVGPIDLNNLRLGTMRALSSREVGELYKAAGL</sequence>
<keyword evidence="8" id="KW-1185">Reference proteome</keyword>
<dbReference type="SUPFAM" id="SSF55174">
    <property type="entry name" value="Alpha-L RNA-binding motif"/>
    <property type="match status" value="1"/>
</dbReference>
<evidence type="ECO:0000313" key="7">
    <source>
        <dbReference type="EMBL" id="USY22268.1"/>
    </source>
</evidence>
<comment type="similarity">
    <text evidence="1 4">Belongs to the pseudouridine synthase RsuA family.</text>
</comment>
<dbReference type="Proteomes" id="UP001055940">
    <property type="component" value="Chromosome"/>
</dbReference>
<dbReference type="PROSITE" id="PS50889">
    <property type="entry name" value="S4"/>
    <property type="match status" value="1"/>
</dbReference>
<dbReference type="PANTHER" id="PTHR47683:SF2">
    <property type="entry name" value="RNA-BINDING S4 DOMAIN-CONTAINING PROTEIN"/>
    <property type="match status" value="1"/>
</dbReference>
<dbReference type="Pfam" id="PF01479">
    <property type="entry name" value="S4"/>
    <property type="match status" value="1"/>
</dbReference>
<gene>
    <name evidence="7" type="ORF">NE857_12055</name>
</gene>
<dbReference type="NCBIfam" id="TIGR00093">
    <property type="entry name" value="pseudouridine synthase"/>
    <property type="match status" value="1"/>
</dbReference>
<dbReference type="EMBL" id="CP099837">
    <property type="protein sequence ID" value="USY22268.1"/>
    <property type="molecule type" value="Genomic_DNA"/>
</dbReference>
<dbReference type="InterPro" id="IPR020103">
    <property type="entry name" value="PsdUridine_synth_cat_dom_sf"/>
</dbReference>
<evidence type="ECO:0000256" key="4">
    <source>
        <dbReference type="RuleBase" id="RU003887"/>
    </source>
</evidence>
<dbReference type="InterPro" id="IPR020094">
    <property type="entry name" value="TruA/RsuA/RluB/E/F_N"/>
</dbReference>
<dbReference type="PROSITE" id="PS01149">
    <property type="entry name" value="PSI_RSU"/>
    <property type="match status" value="1"/>
</dbReference>
<dbReference type="InterPro" id="IPR018496">
    <property type="entry name" value="PsdUridine_synth_RsuA/RluB_CS"/>
</dbReference>
<dbReference type="InterPro" id="IPR000748">
    <property type="entry name" value="PsdUridine_synth_RsuA/RluB/E/F"/>
</dbReference>
<dbReference type="SUPFAM" id="SSF55120">
    <property type="entry name" value="Pseudouridine synthase"/>
    <property type="match status" value="1"/>
</dbReference>
<proteinExistence type="inferred from homology"/>
<protein>
    <recommendedName>
        <fullName evidence="4">Pseudouridine synthase</fullName>
        <ecNumber evidence="4">5.4.99.-</ecNumber>
    </recommendedName>
</protein>
<dbReference type="EC" id="5.4.99.-" evidence="4"/>
<dbReference type="Gene3D" id="3.10.290.10">
    <property type="entry name" value="RNA-binding S4 domain"/>
    <property type="match status" value="1"/>
</dbReference>
<evidence type="ECO:0000259" key="6">
    <source>
        <dbReference type="SMART" id="SM00363"/>
    </source>
</evidence>
<reference evidence="7" key="1">
    <citation type="submission" date="2022-06" db="EMBL/GenBank/DDBJ databases">
        <authorList>
            <person name="Ping M."/>
        </authorList>
    </citation>
    <scope>NUCLEOTIDE SEQUENCE</scope>
    <source>
        <strain evidence="7">JCM11759T</strain>
    </source>
</reference>
<evidence type="ECO:0000256" key="3">
    <source>
        <dbReference type="PROSITE-ProRule" id="PRU00182"/>
    </source>
</evidence>
<evidence type="ECO:0000256" key="1">
    <source>
        <dbReference type="ARBA" id="ARBA00008348"/>
    </source>
</evidence>
<dbReference type="Pfam" id="PF23348">
    <property type="entry name" value="RDM3_C"/>
    <property type="match status" value="1"/>
</dbReference>
<keyword evidence="2 4" id="KW-0413">Isomerase</keyword>